<feature type="non-terminal residue" evidence="1">
    <location>
        <position position="115"/>
    </location>
</feature>
<reference evidence="1" key="1">
    <citation type="submission" date="2020-04" db="EMBL/GenBank/DDBJ databases">
        <authorList>
            <person name="Alioto T."/>
            <person name="Alioto T."/>
            <person name="Gomez Garrido J."/>
        </authorList>
    </citation>
    <scope>NUCLEOTIDE SEQUENCE</scope>
    <source>
        <strain evidence="1">A484AB</strain>
    </source>
</reference>
<sequence>MKCGIKFLALKFLCVSMLPFSVKLEEFCETGEVIYRQQPFRLLCTDVCRLIMSLDFLDECAHYCLKDVFCAGYNFKAKQNKKPNCQLTHKLDHEFHSCDEEDKGWSFFHGVGPRK</sequence>
<proteinExistence type="predicted"/>
<keyword evidence="2" id="KW-1185">Reference proteome</keyword>
<name>A0A6S7JFK5_PARCT</name>
<dbReference type="AlphaFoldDB" id="A0A6S7JFK5"/>
<accession>A0A6S7JFK5</accession>
<evidence type="ECO:0000313" key="1">
    <source>
        <dbReference type="EMBL" id="CAB4031036.1"/>
    </source>
</evidence>
<organism evidence="1 2">
    <name type="scientific">Paramuricea clavata</name>
    <name type="common">Red gorgonian</name>
    <name type="synonym">Violescent sea-whip</name>
    <dbReference type="NCBI Taxonomy" id="317549"/>
    <lineage>
        <taxon>Eukaryota</taxon>
        <taxon>Metazoa</taxon>
        <taxon>Cnidaria</taxon>
        <taxon>Anthozoa</taxon>
        <taxon>Octocorallia</taxon>
        <taxon>Malacalcyonacea</taxon>
        <taxon>Plexauridae</taxon>
        <taxon>Paramuricea</taxon>
    </lineage>
</organism>
<gene>
    <name evidence="1" type="ORF">PACLA_8A047437</name>
</gene>
<comment type="caution">
    <text evidence="1">The sequence shown here is derived from an EMBL/GenBank/DDBJ whole genome shotgun (WGS) entry which is preliminary data.</text>
</comment>
<protein>
    <submittedName>
        <fullName evidence="1">Uncharacterized protein</fullName>
    </submittedName>
</protein>
<dbReference type="EMBL" id="CACRXK020017312">
    <property type="protein sequence ID" value="CAB4031036.1"/>
    <property type="molecule type" value="Genomic_DNA"/>
</dbReference>
<dbReference type="Proteomes" id="UP001152795">
    <property type="component" value="Unassembled WGS sequence"/>
</dbReference>
<evidence type="ECO:0000313" key="2">
    <source>
        <dbReference type="Proteomes" id="UP001152795"/>
    </source>
</evidence>